<evidence type="ECO:0000313" key="1">
    <source>
        <dbReference type="EMBL" id="CAD2129624.1"/>
    </source>
</evidence>
<evidence type="ECO:0000313" key="2">
    <source>
        <dbReference type="Proteomes" id="UP000580250"/>
    </source>
</evidence>
<sequence>MHCDEISKEWENKKKNKKLKEFDPSKLENILKCGCNNLFSNWGDLETGQIKKKISAKDCLELLQILKPNEEISYSLQGNLLIGNLMGQKFRFLPFNLAKQKNCLSKNLCLIYHNSYEVPCTSKKMLRSKNKP</sequence>
<organism evidence="1 2">
    <name type="scientific">Meloidogyne enterolobii</name>
    <name type="common">Root-knot nematode worm</name>
    <name type="synonym">Meloidogyne mayaguensis</name>
    <dbReference type="NCBI Taxonomy" id="390850"/>
    <lineage>
        <taxon>Eukaryota</taxon>
        <taxon>Metazoa</taxon>
        <taxon>Ecdysozoa</taxon>
        <taxon>Nematoda</taxon>
        <taxon>Chromadorea</taxon>
        <taxon>Rhabditida</taxon>
        <taxon>Tylenchina</taxon>
        <taxon>Tylenchomorpha</taxon>
        <taxon>Tylenchoidea</taxon>
        <taxon>Meloidogynidae</taxon>
        <taxon>Meloidogyninae</taxon>
        <taxon>Meloidogyne</taxon>
    </lineage>
</organism>
<name>A0A6V7TP20_MELEN</name>
<gene>
    <name evidence="1" type="ORF">MENT_LOCUS2687</name>
</gene>
<protein>
    <submittedName>
        <fullName evidence="1">Uncharacterized protein</fullName>
    </submittedName>
</protein>
<comment type="caution">
    <text evidence="1">The sequence shown here is derived from an EMBL/GenBank/DDBJ whole genome shotgun (WGS) entry which is preliminary data.</text>
</comment>
<dbReference type="AlphaFoldDB" id="A0A6V7TP20"/>
<dbReference type="Proteomes" id="UP000580250">
    <property type="component" value="Unassembled WGS sequence"/>
</dbReference>
<accession>A0A6V7TP20</accession>
<proteinExistence type="predicted"/>
<dbReference type="EMBL" id="CAJEWN010000008">
    <property type="protein sequence ID" value="CAD2129624.1"/>
    <property type="molecule type" value="Genomic_DNA"/>
</dbReference>
<reference evidence="1 2" key="1">
    <citation type="submission" date="2020-08" db="EMBL/GenBank/DDBJ databases">
        <authorList>
            <person name="Koutsovoulos G."/>
            <person name="Danchin GJ E."/>
        </authorList>
    </citation>
    <scope>NUCLEOTIDE SEQUENCE [LARGE SCALE GENOMIC DNA]</scope>
</reference>